<dbReference type="Proteomes" id="UP000572635">
    <property type="component" value="Unassembled WGS sequence"/>
</dbReference>
<gene>
    <name evidence="1" type="ORF">HDA36_000169</name>
</gene>
<reference evidence="1 2" key="1">
    <citation type="submission" date="2020-08" db="EMBL/GenBank/DDBJ databases">
        <title>Sequencing the genomes of 1000 actinobacteria strains.</title>
        <authorList>
            <person name="Klenk H.-P."/>
        </authorList>
    </citation>
    <scope>NUCLEOTIDE SEQUENCE [LARGE SCALE GENOMIC DNA]</scope>
    <source>
        <strain evidence="1 2">DSM 44551</strain>
    </source>
</reference>
<protein>
    <submittedName>
        <fullName evidence="1">Uncharacterized protein</fullName>
    </submittedName>
</protein>
<sequence>MRTHTPESFTRAVVRREAEKRGITVDWSAPVPEEVPEGLRHAVFKVAERGWCVWATLSPDPAVLPSERDFHPLDQVGDAWEAAGWNGVRLKR</sequence>
<evidence type="ECO:0000313" key="1">
    <source>
        <dbReference type="EMBL" id="MBB5430085.1"/>
    </source>
</evidence>
<proteinExistence type="predicted"/>
<evidence type="ECO:0000313" key="2">
    <source>
        <dbReference type="Proteomes" id="UP000572635"/>
    </source>
</evidence>
<dbReference type="AlphaFoldDB" id="A0A7W8QGZ9"/>
<accession>A0A7W8QGZ9</accession>
<dbReference type="EMBL" id="JACHDB010000001">
    <property type="protein sequence ID" value="MBB5430085.1"/>
    <property type="molecule type" value="Genomic_DNA"/>
</dbReference>
<name>A0A7W8QGZ9_9ACTN</name>
<dbReference type="RefSeq" id="WP_184387693.1">
    <property type="nucleotide sequence ID" value="NZ_BAAAJD010000107.1"/>
</dbReference>
<organism evidence="1 2">
    <name type="scientific">Nocardiopsis composta</name>
    <dbReference type="NCBI Taxonomy" id="157465"/>
    <lineage>
        <taxon>Bacteria</taxon>
        <taxon>Bacillati</taxon>
        <taxon>Actinomycetota</taxon>
        <taxon>Actinomycetes</taxon>
        <taxon>Streptosporangiales</taxon>
        <taxon>Nocardiopsidaceae</taxon>
        <taxon>Nocardiopsis</taxon>
    </lineage>
</organism>
<comment type="caution">
    <text evidence="1">The sequence shown here is derived from an EMBL/GenBank/DDBJ whole genome shotgun (WGS) entry which is preliminary data.</text>
</comment>
<keyword evidence="2" id="KW-1185">Reference proteome</keyword>